<dbReference type="eggNOG" id="KOG2914">
    <property type="taxonomic scope" value="Eukaryota"/>
</dbReference>
<protein>
    <submittedName>
        <fullName evidence="1">Uncharacterized protein</fullName>
    </submittedName>
</protein>
<dbReference type="FunFam" id="1.10.150.240:FF:000002">
    <property type="entry name" value="Fructose-1-phosphate/6-phosphogluconate phosphatase"/>
    <property type="match status" value="1"/>
</dbReference>
<dbReference type="SUPFAM" id="SSF56784">
    <property type="entry name" value="HAD-like"/>
    <property type="match status" value="1"/>
</dbReference>
<sequence>MYSLFPDEVRGLIFDCDGTILDTMPLHWKAWCQICAETGLLFKKKDFYRLAGVPGKYIIRDLAIQQAIVLDPLEVYHRKKKLFLKGLSTVNSIPCVVKYVYEARQRGIPVAVATGSSRIQVEKALTAVGIIDLFDVIIGNEDYIHPKPSPDAFLMAAERIGVDPEDCWGFEDTDIGLEAIKAAGLGLAVDVRLMDDYPKASGA</sequence>
<dbReference type="InterPro" id="IPR023198">
    <property type="entry name" value="PGP-like_dom2"/>
</dbReference>
<dbReference type="HOGENOM" id="CLU_045011_13_3_1"/>
<dbReference type="KEGG" id="nve:5521582"/>
<dbReference type="PANTHER" id="PTHR43481:SF4">
    <property type="entry name" value="GLYCEROL-1-PHOSPHATE PHOSPHOHYDROLASE 1-RELATED"/>
    <property type="match status" value="1"/>
</dbReference>
<dbReference type="PANTHER" id="PTHR43481">
    <property type="entry name" value="FRUCTOSE-1-PHOSPHATE PHOSPHATASE"/>
    <property type="match status" value="1"/>
</dbReference>
<dbReference type="Gene3D" id="1.10.150.240">
    <property type="entry name" value="Putative phosphatase, domain 2"/>
    <property type="match status" value="1"/>
</dbReference>
<name>A7RH83_NEMVE</name>
<dbReference type="Pfam" id="PF00702">
    <property type="entry name" value="Hydrolase"/>
    <property type="match status" value="1"/>
</dbReference>
<accession>A7RH83</accession>
<dbReference type="CDD" id="cd07505">
    <property type="entry name" value="HAD_BPGM-like"/>
    <property type="match status" value="1"/>
</dbReference>
<dbReference type="STRING" id="45351.A7RH83"/>
<dbReference type="EMBL" id="DS469510">
    <property type="protein sequence ID" value="EDO49178.1"/>
    <property type="molecule type" value="Genomic_DNA"/>
</dbReference>
<gene>
    <name evidence="1" type="ORF">NEMVEDRAFT_v1g238250</name>
</gene>
<organism evidence="1 2">
    <name type="scientific">Nematostella vectensis</name>
    <name type="common">Starlet sea anemone</name>
    <dbReference type="NCBI Taxonomy" id="45351"/>
    <lineage>
        <taxon>Eukaryota</taxon>
        <taxon>Metazoa</taxon>
        <taxon>Cnidaria</taxon>
        <taxon>Anthozoa</taxon>
        <taxon>Hexacorallia</taxon>
        <taxon>Actiniaria</taxon>
        <taxon>Edwardsiidae</taxon>
        <taxon>Nematostella</taxon>
    </lineage>
</organism>
<dbReference type="AlphaFoldDB" id="A7RH83"/>
<dbReference type="GO" id="GO:0050308">
    <property type="term" value="F:sugar-phosphatase activity"/>
    <property type="evidence" value="ECO:0000318"/>
    <property type="project" value="GO_Central"/>
</dbReference>
<dbReference type="SFLD" id="SFLDS00003">
    <property type="entry name" value="Haloacid_Dehalogenase"/>
    <property type="match status" value="1"/>
</dbReference>
<dbReference type="OMA" id="DADWFYE"/>
<dbReference type="PRINTS" id="PR00413">
    <property type="entry name" value="HADHALOGNASE"/>
</dbReference>
<reference evidence="1 2" key="1">
    <citation type="journal article" date="2007" name="Science">
        <title>Sea anemone genome reveals ancestral eumetazoan gene repertoire and genomic organization.</title>
        <authorList>
            <person name="Putnam N.H."/>
            <person name="Srivastava M."/>
            <person name="Hellsten U."/>
            <person name="Dirks B."/>
            <person name="Chapman J."/>
            <person name="Salamov A."/>
            <person name="Terry A."/>
            <person name="Shapiro H."/>
            <person name="Lindquist E."/>
            <person name="Kapitonov V.V."/>
            <person name="Jurka J."/>
            <person name="Genikhovich G."/>
            <person name="Grigoriev I.V."/>
            <person name="Lucas S.M."/>
            <person name="Steele R.E."/>
            <person name="Finnerty J.R."/>
            <person name="Technau U."/>
            <person name="Martindale M.Q."/>
            <person name="Rokhsar D.S."/>
        </authorList>
    </citation>
    <scope>NUCLEOTIDE SEQUENCE [LARGE SCALE GENOMIC DNA]</scope>
    <source>
        <strain evidence="2">CH2 X CH6</strain>
    </source>
</reference>
<dbReference type="InterPro" id="IPR051806">
    <property type="entry name" value="HAD-like_SPP"/>
</dbReference>
<dbReference type="NCBIfam" id="TIGR01509">
    <property type="entry name" value="HAD-SF-IA-v3"/>
    <property type="match status" value="1"/>
</dbReference>
<dbReference type="InterPro" id="IPR023214">
    <property type="entry name" value="HAD_sf"/>
</dbReference>
<dbReference type="PhylomeDB" id="A7RH83"/>
<dbReference type="InterPro" id="IPR036412">
    <property type="entry name" value="HAD-like_sf"/>
</dbReference>
<dbReference type="Proteomes" id="UP000001593">
    <property type="component" value="Unassembled WGS sequence"/>
</dbReference>
<evidence type="ECO:0000313" key="2">
    <source>
        <dbReference type="Proteomes" id="UP000001593"/>
    </source>
</evidence>
<proteinExistence type="predicted"/>
<dbReference type="GO" id="GO:0005975">
    <property type="term" value="P:carbohydrate metabolic process"/>
    <property type="evidence" value="ECO:0000318"/>
    <property type="project" value="GO_Central"/>
</dbReference>
<dbReference type="OrthoDB" id="40579at2759"/>
<dbReference type="InterPro" id="IPR006439">
    <property type="entry name" value="HAD-SF_hydro_IA"/>
</dbReference>
<keyword evidence="2" id="KW-1185">Reference proteome</keyword>
<dbReference type="Gene3D" id="3.40.50.1000">
    <property type="entry name" value="HAD superfamily/HAD-like"/>
    <property type="match status" value="1"/>
</dbReference>
<dbReference type="SFLD" id="SFLDG01129">
    <property type="entry name" value="C1.5:_HAD__Beta-PGM__Phosphata"/>
    <property type="match status" value="1"/>
</dbReference>
<evidence type="ECO:0000313" key="1">
    <source>
        <dbReference type="EMBL" id="EDO49178.1"/>
    </source>
</evidence>
<dbReference type="InParanoid" id="A7RH83"/>